<name>A0ABD0J675_9CAEN</name>
<reference evidence="2 3" key="1">
    <citation type="journal article" date="2023" name="Sci. Data">
        <title>Genome assembly of the Korean intertidal mud-creeper Batillaria attramentaria.</title>
        <authorList>
            <person name="Patra A.K."/>
            <person name="Ho P.T."/>
            <person name="Jun S."/>
            <person name="Lee S.J."/>
            <person name="Kim Y."/>
            <person name="Won Y.J."/>
        </authorList>
    </citation>
    <scope>NUCLEOTIDE SEQUENCE [LARGE SCALE GENOMIC DNA]</scope>
    <source>
        <strain evidence="2">Wonlab-2016</strain>
    </source>
</reference>
<evidence type="ECO:0000313" key="2">
    <source>
        <dbReference type="EMBL" id="KAK7461182.1"/>
    </source>
</evidence>
<comment type="caution">
    <text evidence="2">The sequence shown here is derived from an EMBL/GenBank/DDBJ whole genome shotgun (WGS) entry which is preliminary data.</text>
</comment>
<sequence>MDSDSDCEDLKSSPSGLAVNGEDEPVEGHFSGSDDDYEGLTQEEKDLRLAQRLQAQFDLADKLQMKVIRFKGSDNEYSLRKGHSQTKF</sequence>
<accession>A0ABD0J675</accession>
<organism evidence="2 3">
    <name type="scientific">Batillaria attramentaria</name>
    <dbReference type="NCBI Taxonomy" id="370345"/>
    <lineage>
        <taxon>Eukaryota</taxon>
        <taxon>Metazoa</taxon>
        <taxon>Spiralia</taxon>
        <taxon>Lophotrochozoa</taxon>
        <taxon>Mollusca</taxon>
        <taxon>Gastropoda</taxon>
        <taxon>Caenogastropoda</taxon>
        <taxon>Sorbeoconcha</taxon>
        <taxon>Cerithioidea</taxon>
        <taxon>Batillariidae</taxon>
        <taxon>Batillaria</taxon>
    </lineage>
</organism>
<gene>
    <name evidence="2" type="ORF">BaRGS_00038770</name>
</gene>
<dbReference type="EMBL" id="JACVVK020000642">
    <property type="protein sequence ID" value="KAK7461182.1"/>
    <property type="molecule type" value="Genomic_DNA"/>
</dbReference>
<dbReference type="AlphaFoldDB" id="A0ABD0J675"/>
<dbReference type="Proteomes" id="UP001519460">
    <property type="component" value="Unassembled WGS sequence"/>
</dbReference>
<proteinExistence type="predicted"/>
<evidence type="ECO:0000256" key="1">
    <source>
        <dbReference type="SAM" id="MobiDB-lite"/>
    </source>
</evidence>
<feature type="region of interest" description="Disordered" evidence="1">
    <location>
        <begin position="1"/>
        <end position="43"/>
    </location>
</feature>
<keyword evidence="3" id="KW-1185">Reference proteome</keyword>
<protein>
    <submittedName>
        <fullName evidence="2">Uncharacterized protein</fullName>
    </submittedName>
</protein>
<evidence type="ECO:0000313" key="3">
    <source>
        <dbReference type="Proteomes" id="UP001519460"/>
    </source>
</evidence>